<protein>
    <submittedName>
        <fullName evidence="1">Uncharacterized protein</fullName>
    </submittedName>
</protein>
<organism evidence="1 2">
    <name type="scientific">Streptomyces benahoarensis</name>
    <dbReference type="NCBI Taxonomy" id="2595054"/>
    <lineage>
        <taxon>Bacteria</taxon>
        <taxon>Bacillati</taxon>
        <taxon>Actinomycetota</taxon>
        <taxon>Actinomycetes</taxon>
        <taxon>Kitasatosporales</taxon>
        <taxon>Streptomycetaceae</taxon>
        <taxon>Streptomyces</taxon>
    </lineage>
</organism>
<dbReference type="Proteomes" id="UP000320888">
    <property type="component" value="Unassembled WGS sequence"/>
</dbReference>
<name>A0A553ZLA9_9ACTN</name>
<sequence>MTIFVGFGVTAFGLASVAASLGYVGAPGTLTVKECREVGGRTHGQKCFGPVRATDGTLLEKEASVDAELPVGARVAVRRVVGLTSVEGCRHIGVPGLVAGAGLLLAGYSVPYFTTGTFPWRGTPPPGAELCKPGPRARLTRTVLCIVGVCIGGVCVIASLV</sequence>
<dbReference type="RefSeq" id="WP_143942411.1">
    <property type="nucleotide sequence ID" value="NZ_VKLS01000099.1"/>
</dbReference>
<evidence type="ECO:0000313" key="2">
    <source>
        <dbReference type="Proteomes" id="UP000320888"/>
    </source>
</evidence>
<dbReference type="EMBL" id="VKLS01000099">
    <property type="protein sequence ID" value="TSB42210.1"/>
    <property type="molecule type" value="Genomic_DNA"/>
</dbReference>
<dbReference type="AlphaFoldDB" id="A0A553ZLA9"/>
<gene>
    <name evidence="1" type="ORF">FNZ23_11080</name>
</gene>
<proteinExistence type="predicted"/>
<evidence type="ECO:0000313" key="1">
    <source>
        <dbReference type="EMBL" id="TSB42210.1"/>
    </source>
</evidence>
<accession>A0A553ZLA9</accession>
<keyword evidence="2" id="KW-1185">Reference proteome</keyword>
<comment type="caution">
    <text evidence="1">The sequence shown here is derived from an EMBL/GenBank/DDBJ whole genome shotgun (WGS) entry which is preliminary data.</text>
</comment>
<dbReference type="OrthoDB" id="9970800at2"/>
<reference evidence="1 2" key="1">
    <citation type="submission" date="2019-07" db="EMBL/GenBank/DDBJ databases">
        <title>Draft genome for Streptomyces benahoarensis MZ03-48.</title>
        <authorList>
            <person name="Gonzalez-Pimentel J.L."/>
        </authorList>
    </citation>
    <scope>NUCLEOTIDE SEQUENCE [LARGE SCALE GENOMIC DNA]</scope>
    <source>
        <strain evidence="1 2">MZ03-48</strain>
    </source>
</reference>